<evidence type="ECO:0000313" key="5">
    <source>
        <dbReference type="Proteomes" id="UP001345013"/>
    </source>
</evidence>
<proteinExistence type="inferred from homology"/>
<dbReference type="Pfam" id="PF01425">
    <property type="entry name" value="Amidase"/>
    <property type="match status" value="1"/>
</dbReference>
<dbReference type="SUPFAM" id="SSF75304">
    <property type="entry name" value="Amidase signature (AS) enzymes"/>
    <property type="match status" value="1"/>
</dbReference>
<comment type="caution">
    <text evidence="4">The sequence shown here is derived from an EMBL/GenBank/DDBJ whole genome shotgun (WGS) entry which is preliminary data.</text>
</comment>
<dbReference type="PANTHER" id="PTHR46072">
    <property type="entry name" value="AMIDASE-RELATED-RELATED"/>
    <property type="match status" value="1"/>
</dbReference>
<gene>
    <name evidence="4" type="ORF">LTR24_000507</name>
</gene>
<reference evidence="4 5" key="1">
    <citation type="submission" date="2023-08" db="EMBL/GenBank/DDBJ databases">
        <title>Black Yeasts Isolated from many extreme environments.</title>
        <authorList>
            <person name="Coleine C."/>
            <person name="Stajich J.E."/>
            <person name="Selbmann L."/>
        </authorList>
    </citation>
    <scope>NUCLEOTIDE SEQUENCE [LARGE SCALE GENOMIC DNA]</scope>
    <source>
        <strain evidence="4 5">CCFEE 5885</strain>
    </source>
</reference>
<keyword evidence="5" id="KW-1185">Reference proteome</keyword>
<evidence type="ECO:0000313" key="4">
    <source>
        <dbReference type="EMBL" id="KAK5101452.1"/>
    </source>
</evidence>
<feature type="domain" description="Amidase" evidence="3">
    <location>
        <begin position="84"/>
        <end position="548"/>
    </location>
</feature>
<dbReference type="InterPro" id="IPR036928">
    <property type="entry name" value="AS_sf"/>
</dbReference>
<dbReference type="InterPro" id="IPR023631">
    <property type="entry name" value="Amidase_dom"/>
</dbReference>
<name>A0ABR0KN30_9EURO</name>
<dbReference type="EMBL" id="JAVRRG010000004">
    <property type="protein sequence ID" value="KAK5101452.1"/>
    <property type="molecule type" value="Genomic_DNA"/>
</dbReference>
<dbReference type="PANTHER" id="PTHR46072:SF5">
    <property type="entry name" value="GENERAL AMIDASE-C"/>
    <property type="match status" value="1"/>
</dbReference>
<sequence>MAPHESIAAAKRADRDRLIPRSWRLPQDIIDQYAAQPITIFQQPIHSGVSPGILSTQELELTDTKLDATDLLEKLHSGAVSCYELTLAFCKRAAIAHQLTNCLTEIRFEFAINKARQCDGEFRDNGGRDLKPLHGLPITFKDSFHVKGIDSSIGMTALCDKPAMSDSLCVEIAEDNRAILIAKTTVPQSLLTADTDSVVFGRTCNAYRGNFGAGGSTGGEGALIAMGGSPLGIGTESAGSVRMPAFVNGLVGYRPSGYRFPLDGVRVLGTGIIGSTFIGPVSVSGPLARSVRDIQLFTKIISDARPWDTDPFLLPSPWLGVEAQMNASKPLRIGVWQDHDHIHPMPPVSRAFKLAQDRLRAAGHTLIPFRGPSIAKVWDLQKQWAEVQDLRHMRELISTEPTTTIVKKTGIIYPPNPAPEVTLDRLHYLNGRIAQLVVSMTSAWNGNREPIDTLLWVPAAHPAVPFDEYTDLTFTGLMNIIDWPAVVLPLNEFVSPNDVKEDSTPPNKLFGEEDKRIQVLWRERREEFVGLPLSVQLIGRRGEDEKLLAIAKMLHGVVSGGQAVDARLQPNM</sequence>
<dbReference type="Proteomes" id="UP001345013">
    <property type="component" value="Unassembled WGS sequence"/>
</dbReference>
<dbReference type="PIRSF" id="PIRSF001221">
    <property type="entry name" value="Amidase_fungi"/>
    <property type="match status" value="1"/>
</dbReference>
<comment type="similarity">
    <text evidence="1">Belongs to the amidase family.</text>
</comment>
<evidence type="ECO:0000259" key="3">
    <source>
        <dbReference type="Pfam" id="PF01425"/>
    </source>
</evidence>
<evidence type="ECO:0000256" key="2">
    <source>
        <dbReference type="ARBA" id="ARBA00022801"/>
    </source>
</evidence>
<dbReference type="Gene3D" id="3.90.1300.10">
    <property type="entry name" value="Amidase signature (AS) domain"/>
    <property type="match status" value="1"/>
</dbReference>
<keyword evidence="2" id="KW-0378">Hydrolase</keyword>
<accession>A0ABR0KN30</accession>
<evidence type="ECO:0000256" key="1">
    <source>
        <dbReference type="ARBA" id="ARBA00009199"/>
    </source>
</evidence>
<organism evidence="4 5">
    <name type="scientific">Lithohypha guttulata</name>
    <dbReference type="NCBI Taxonomy" id="1690604"/>
    <lineage>
        <taxon>Eukaryota</taxon>
        <taxon>Fungi</taxon>
        <taxon>Dikarya</taxon>
        <taxon>Ascomycota</taxon>
        <taxon>Pezizomycotina</taxon>
        <taxon>Eurotiomycetes</taxon>
        <taxon>Chaetothyriomycetidae</taxon>
        <taxon>Chaetothyriales</taxon>
        <taxon>Trichomeriaceae</taxon>
        <taxon>Lithohypha</taxon>
    </lineage>
</organism>
<protein>
    <recommendedName>
        <fullName evidence="3">Amidase domain-containing protein</fullName>
    </recommendedName>
</protein>